<keyword evidence="3" id="KW-1185">Reference proteome</keyword>
<dbReference type="EMBL" id="ML179062">
    <property type="protein sequence ID" value="THV03847.1"/>
    <property type="molecule type" value="Genomic_DNA"/>
</dbReference>
<organism evidence="2 3">
    <name type="scientific">Dendrothele bispora (strain CBS 962.96)</name>
    <dbReference type="NCBI Taxonomy" id="1314807"/>
    <lineage>
        <taxon>Eukaryota</taxon>
        <taxon>Fungi</taxon>
        <taxon>Dikarya</taxon>
        <taxon>Basidiomycota</taxon>
        <taxon>Agaricomycotina</taxon>
        <taxon>Agaricomycetes</taxon>
        <taxon>Agaricomycetidae</taxon>
        <taxon>Agaricales</taxon>
        <taxon>Agaricales incertae sedis</taxon>
        <taxon>Dendrothele</taxon>
    </lineage>
</organism>
<evidence type="ECO:0000313" key="2">
    <source>
        <dbReference type="EMBL" id="THV03847.1"/>
    </source>
</evidence>
<name>A0A4S8MLV8_DENBC</name>
<gene>
    <name evidence="2" type="ORF">K435DRAFT_774716</name>
</gene>
<proteinExistence type="predicted"/>
<reference evidence="2 3" key="1">
    <citation type="journal article" date="2019" name="Nat. Ecol. Evol.">
        <title>Megaphylogeny resolves global patterns of mushroom evolution.</title>
        <authorList>
            <person name="Varga T."/>
            <person name="Krizsan K."/>
            <person name="Foldi C."/>
            <person name="Dima B."/>
            <person name="Sanchez-Garcia M."/>
            <person name="Sanchez-Ramirez S."/>
            <person name="Szollosi G.J."/>
            <person name="Szarkandi J.G."/>
            <person name="Papp V."/>
            <person name="Albert L."/>
            <person name="Andreopoulos W."/>
            <person name="Angelini C."/>
            <person name="Antonin V."/>
            <person name="Barry K.W."/>
            <person name="Bougher N.L."/>
            <person name="Buchanan P."/>
            <person name="Buyck B."/>
            <person name="Bense V."/>
            <person name="Catcheside P."/>
            <person name="Chovatia M."/>
            <person name="Cooper J."/>
            <person name="Damon W."/>
            <person name="Desjardin D."/>
            <person name="Finy P."/>
            <person name="Geml J."/>
            <person name="Haridas S."/>
            <person name="Hughes K."/>
            <person name="Justo A."/>
            <person name="Karasinski D."/>
            <person name="Kautmanova I."/>
            <person name="Kiss B."/>
            <person name="Kocsube S."/>
            <person name="Kotiranta H."/>
            <person name="LaButti K.M."/>
            <person name="Lechner B.E."/>
            <person name="Liimatainen K."/>
            <person name="Lipzen A."/>
            <person name="Lukacs Z."/>
            <person name="Mihaltcheva S."/>
            <person name="Morgado L.N."/>
            <person name="Niskanen T."/>
            <person name="Noordeloos M.E."/>
            <person name="Ohm R.A."/>
            <person name="Ortiz-Santana B."/>
            <person name="Ovrebo C."/>
            <person name="Racz N."/>
            <person name="Riley R."/>
            <person name="Savchenko A."/>
            <person name="Shiryaev A."/>
            <person name="Soop K."/>
            <person name="Spirin V."/>
            <person name="Szebenyi C."/>
            <person name="Tomsovsky M."/>
            <person name="Tulloss R.E."/>
            <person name="Uehling J."/>
            <person name="Grigoriev I.V."/>
            <person name="Vagvolgyi C."/>
            <person name="Papp T."/>
            <person name="Martin F.M."/>
            <person name="Miettinen O."/>
            <person name="Hibbett D.S."/>
            <person name="Nagy L.G."/>
        </authorList>
    </citation>
    <scope>NUCLEOTIDE SEQUENCE [LARGE SCALE GENOMIC DNA]</scope>
    <source>
        <strain evidence="2 3">CBS 962.96</strain>
    </source>
</reference>
<feature type="region of interest" description="Disordered" evidence="1">
    <location>
        <begin position="31"/>
        <end position="52"/>
    </location>
</feature>
<dbReference type="Proteomes" id="UP000297245">
    <property type="component" value="Unassembled WGS sequence"/>
</dbReference>
<sequence length="132" mass="15748">MSDERKPTIAEELQKLKELLQNRERGCREFAERKARREEESEQRRAEKDMDRREMRERLEAIKETIDVSRELCASEAERKVQDWNEVLEAVQQSGDARLADLKSLFEEQEEIKRQHRAELLAVLNASRKIRP</sequence>
<protein>
    <submittedName>
        <fullName evidence="2">Uncharacterized protein</fullName>
    </submittedName>
</protein>
<dbReference type="AlphaFoldDB" id="A0A4S8MLV8"/>
<evidence type="ECO:0000256" key="1">
    <source>
        <dbReference type="SAM" id="MobiDB-lite"/>
    </source>
</evidence>
<evidence type="ECO:0000313" key="3">
    <source>
        <dbReference type="Proteomes" id="UP000297245"/>
    </source>
</evidence>
<accession>A0A4S8MLV8</accession>